<accession>A0A410V797</accession>
<dbReference type="EMBL" id="BMHC01000004">
    <property type="protein sequence ID" value="GGI24009.1"/>
    <property type="molecule type" value="Genomic_DNA"/>
</dbReference>
<feature type="binding site" description="covalent" evidence="4">
    <location>
        <position position="40"/>
    </location>
    <ligand>
        <name>heme c</name>
        <dbReference type="ChEBI" id="CHEBI:61717"/>
        <label>1</label>
    </ligand>
</feature>
<evidence type="ECO:0000256" key="2">
    <source>
        <dbReference type="ARBA" id="ARBA00022723"/>
    </source>
</evidence>
<dbReference type="InterPro" id="IPR009056">
    <property type="entry name" value="Cyt_c-like_dom"/>
</dbReference>
<keyword evidence="2 5" id="KW-0479">Metal-binding</keyword>
<dbReference type="SUPFAM" id="SSF46626">
    <property type="entry name" value="Cytochrome c"/>
    <property type="match status" value="2"/>
</dbReference>
<dbReference type="Proteomes" id="UP000625079">
    <property type="component" value="Unassembled WGS sequence"/>
</dbReference>
<feature type="binding site" description="covalent" evidence="4">
    <location>
        <position position="142"/>
    </location>
    <ligand>
        <name>heme c</name>
        <dbReference type="ChEBI" id="CHEBI:61717"/>
        <label>2</label>
    </ligand>
</feature>
<name>A0A410V797_9BRAD</name>
<dbReference type="Gene3D" id="1.10.760.10">
    <property type="entry name" value="Cytochrome c-like domain"/>
    <property type="match status" value="2"/>
</dbReference>
<evidence type="ECO:0000256" key="5">
    <source>
        <dbReference type="PIRSR" id="PIRSR000005-2"/>
    </source>
</evidence>
<dbReference type="GO" id="GO:0005506">
    <property type="term" value="F:iron ion binding"/>
    <property type="evidence" value="ECO:0007669"/>
    <property type="project" value="InterPro"/>
</dbReference>
<dbReference type="GO" id="GO:0009055">
    <property type="term" value="F:electron transfer activity"/>
    <property type="evidence" value="ECO:0007669"/>
    <property type="project" value="InterPro"/>
</dbReference>
<dbReference type="GO" id="GO:0042597">
    <property type="term" value="C:periplasmic space"/>
    <property type="evidence" value="ECO:0007669"/>
    <property type="project" value="InterPro"/>
</dbReference>
<feature type="binding site" description="axial binding residue" evidence="5">
    <location>
        <position position="84"/>
    </location>
    <ligand>
        <name>heme c</name>
        <dbReference type="ChEBI" id="CHEBI:61717"/>
        <label>1</label>
    </ligand>
    <ligandPart>
        <name>Fe</name>
        <dbReference type="ChEBI" id="CHEBI:18248"/>
    </ligandPart>
</feature>
<proteinExistence type="predicted"/>
<feature type="binding site" description="axial binding residue" evidence="5">
    <location>
        <position position="44"/>
    </location>
    <ligand>
        <name>heme c</name>
        <dbReference type="ChEBI" id="CHEBI:61717"/>
        <label>1</label>
    </ligand>
    <ligandPart>
        <name>Fe</name>
        <dbReference type="ChEBI" id="CHEBI:18248"/>
    </ligandPart>
</feature>
<dbReference type="Proteomes" id="UP000593880">
    <property type="component" value="Chromosome"/>
</dbReference>
<protein>
    <submittedName>
        <fullName evidence="8 9">Cytochrome c</fullName>
    </submittedName>
</protein>
<organism evidence="8 11">
    <name type="scientific">Bradyrhizobium guangdongense</name>
    <dbReference type="NCBI Taxonomy" id="1325090"/>
    <lineage>
        <taxon>Bacteria</taxon>
        <taxon>Pseudomonadati</taxon>
        <taxon>Pseudomonadota</taxon>
        <taxon>Alphaproteobacteria</taxon>
        <taxon>Hyphomicrobiales</taxon>
        <taxon>Nitrobacteraceae</taxon>
        <taxon>Bradyrhizobium</taxon>
    </lineage>
</organism>
<dbReference type="PANTHER" id="PTHR33751">
    <property type="entry name" value="CBB3-TYPE CYTOCHROME C OXIDASE SUBUNIT FIXP"/>
    <property type="match status" value="1"/>
</dbReference>
<gene>
    <name evidence="8" type="ORF">GCM10010987_27240</name>
    <name evidence="9" type="ORF">XH86_19120</name>
</gene>
<reference evidence="9 10" key="2">
    <citation type="submission" date="2018-06" db="EMBL/GenBank/DDBJ databases">
        <title>Comparative genomics of rhizobia nodulating Arachis hypogaea in China.</title>
        <authorList>
            <person name="Li Y."/>
        </authorList>
    </citation>
    <scope>NUCLEOTIDE SEQUENCE [LARGE SCALE GENOMIC DNA]</scope>
    <source>
        <strain evidence="9 10">CCBAU 51658</strain>
    </source>
</reference>
<sequence>MFARVTATAVVLITLAAMDGAAAQAPNQPPDTMAARVEACTPCHGNKGEGTSDVYFPRLAGKPAGYLYNQLLAFKSGRRKYPPMNYLLEFLTEPYLQQMADYFAEQHPPLPPVAANDASQEVLQRGQLLVSRGDPQRQIPACGSCHGPALTGMEPGIPGLLGLRPNYISAQLGAWRYGTRTAKAPDCMQQVAARLTEEDVTAVAAWLASRQAPVNLAPVPKGTYVLPFACGSEGD</sequence>
<feature type="domain" description="Cytochrome c" evidence="7">
    <location>
        <begin position="121"/>
        <end position="211"/>
    </location>
</feature>
<feature type="binding site" description="covalent" evidence="4">
    <location>
        <position position="43"/>
    </location>
    <ligand>
        <name>heme c</name>
        <dbReference type="ChEBI" id="CHEBI:61717"/>
        <label>1</label>
    </ligand>
</feature>
<dbReference type="InterPro" id="IPR050597">
    <property type="entry name" value="Cytochrome_c_Oxidase_Subunit"/>
</dbReference>
<dbReference type="PANTHER" id="PTHR33751:SF11">
    <property type="entry name" value="BLL4483 PROTEIN"/>
    <property type="match status" value="1"/>
</dbReference>
<evidence type="ECO:0000256" key="1">
    <source>
        <dbReference type="ARBA" id="ARBA00022617"/>
    </source>
</evidence>
<feature type="signal peptide" evidence="6">
    <location>
        <begin position="1"/>
        <end position="23"/>
    </location>
</feature>
<dbReference type="RefSeq" id="WP_128966196.1">
    <property type="nucleotide sequence ID" value="NZ_BMHC01000004.1"/>
</dbReference>
<reference evidence="8" key="3">
    <citation type="submission" date="2022-12" db="EMBL/GenBank/DDBJ databases">
        <authorList>
            <person name="Sun Q."/>
            <person name="Zhou Y."/>
        </authorList>
    </citation>
    <scope>NUCLEOTIDE SEQUENCE</scope>
    <source>
        <strain evidence="8">CGMCC 1.15034</strain>
    </source>
</reference>
<dbReference type="GO" id="GO:0020037">
    <property type="term" value="F:heme binding"/>
    <property type="evidence" value="ECO:0007669"/>
    <property type="project" value="InterPro"/>
</dbReference>
<keyword evidence="6" id="KW-0732">Signal</keyword>
<evidence type="ECO:0000256" key="6">
    <source>
        <dbReference type="SAM" id="SignalP"/>
    </source>
</evidence>
<feature type="binding site" description="axial binding residue" evidence="5">
    <location>
        <position position="188"/>
    </location>
    <ligand>
        <name>heme c</name>
        <dbReference type="ChEBI" id="CHEBI:61717"/>
        <label>2</label>
    </ligand>
    <ligandPart>
        <name>Fe</name>
        <dbReference type="ChEBI" id="CHEBI:18248"/>
    </ligandPart>
</feature>
<dbReference type="OrthoDB" id="9773456at2"/>
<comment type="PTM">
    <text evidence="4">Binds 2 heme c groups covalently per subunit.</text>
</comment>
<dbReference type="InterPro" id="IPR024167">
    <property type="entry name" value="Cytochrome_c4-like"/>
</dbReference>
<evidence type="ECO:0000259" key="7">
    <source>
        <dbReference type="PROSITE" id="PS51007"/>
    </source>
</evidence>
<dbReference type="PIRSF" id="PIRSF000005">
    <property type="entry name" value="Cytochrome_c4"/>
    <property type="match status" value="1"/>
</dbReference>
<dbReference type="PROSITE" id="PS51007">
    <property type="entry name" value="CYTC"/>
    <property type="match status" value="1"/>
</dbReference>
<keyword evidence="1 4" id="KW-0349">Heme</keyword>
<feature type="chain" id="PRO_5044601224" evidence="6">
    <location>
        <begin position="24"/>
        <end position="235"/>
    </location>
</feature>
<feature type="binding site" description="axial binding residue" evidence="5">
    <location>
        <position position="146"/>
    </location>
    <ligand>
        <name>heme c</name>
        <dbReference type="ChEBI" id="CHEBI:61717"/>
        <label>2</label>
    </ligand>
    <ligandPart>
        <name>Fe</name>
        <dbReference type="ChEBI" id="CHEBI:18248"/>
    </ligandPart>
</feature>
<evidence type="ECO:0000256" key="3">
    <source>
        <dbReference type="ARBA" id="ARBA00023004"/>
    </source>
</evidence>
<evidence type="ECO:0000313" key="9">
    <source>
        <dbReference type="EMBL" id="QOZ60594.1"/>
    </source>
</evidence>
<evidence type="ECO:0000313" key="10">
    <source>
        <dbReference type="Proteomes" id="UP000593880"/>
    </source>
</evidence>
<evidence type="ECO:0000313" key="8">
    <source>
        <dbReference type="EMBL" id="GGI24009.1"/>
    </source>
</evidence>
<reference evidence="8" key="1">
    <citation type="journal article" date="2014" name="Int. J. Syst. Evol. Microbiol.">
        <title>Complete genome sequence of Corynebacterium casei LMG S-19264T (=DSM 44701T), isolated from a smear-ripened cheese.</title>
        <authorList>
            <consortium name="US DOE Joint Genome Institute (JGI-PGF)"/>
            <person name="Walter F."/>
            <person name="Albersmeier A."/>
            <person name="Kalinowski J."/>
            <person name="Ruckert C."/>
        </authorList>
    </citation>
    <scope>NUCLEOTIDE SEQUENCE</scope>
    <source>
        <strain evidence="8">CGMCC 1.15034</strain>
    </source>
</reference>
<keyword evidence="10" id="KW-1185">Reference proteome</keyword>
<dbReference type="InterPro" id="IPR036909">
    <property type="entry name" value="Cyt_c-like_dom_sf"/>
</dbReference>
<keyword evidence="3 5" id="KW-0408">Iron</keyword>
<feature type="binding site" description="covalent" evidence="4">
    <location>
        <position position="145"/>
    </location>
    <ligand>
        <name>heme c</name>
        <dbReference type="ChEBI" id="CHEBI:61717"/>
        <label>2</label>
    </ligand>
</feature>
<evidence type="ECO:0000313" key="11">
    <source>
        <dbReference type="Proteomes" id="UP000625079"/>
    </source>
</evidence>
<dbReference type="AlphaFoldDB" id="A0A410V797"/>
<evidence type="ECO:0000256" key="4">
    <source>
        <dbReference type="PIRSR" id="PIRSR000005-1"/>
    </source>
</evidence>
<dbReference type="EMBL" id="CP030057">
    <property type="protein sequence ID" value="QOZ60594.1"/>
    <property type="molecule type" value="Genomic_DNA"/>
</dbReference>
<dbReference type="Pfam" id="PF00034">
    <property type="entry name" value="Cytochrom_C"/>
    <property type="match status" value="1"/>
</dbReference>